<accession>A0A0L0UKL3</accession>
<protein>
    <submittedName>
        <fullName evidence="2">Uncharacterized protein</fullName>
    </submittedName>
</protein>
<feature type="non-terminal residue" evidence="2">
    <location>
        <position position="191"/>
    </location>
</feature>
<evidence type="ECO:0000313" key="3">
    <source>
        <dbReference type="Proteomes" id="UP000054564"/>
    </source>
</evidence>
<sequence>KLDFRRLSKLPPLPPTPPSTPPFEPNNRPRPNIDSLVDNLTDLRLSTARQTSVPQLPDQKRPPSPFISRVSHIFSEFLNRHPTLLEEPTRPHLPTPIPLPMSLPTTIAEPTPKTKFLQQPSVYKQDVEALLEDGSNFNRWKRGLTRVIHLCLGLENFFDNSTNYTKLSKQEQTCLLFLIQITVHDELLLLV</sequence>
<reference evidence="3" key="1">
    <citation type="submission" date="2014-03" db="EMBL/GenBank/DDBJ databases">
        <title>The Genome Sequence of Puccinia striiformis f. sp. tritici PST-78.</title>
        <authorList>
            <consortium name="The Broad Institute Genome Sequencing Platform"/>
            <person name="Cuomo C."/>
            <person name="Hulbert S."/>
            <person name="Chen X."/>
            <person name="Walker B."/>
            <person name="Young S.K."/>
            <person name="Zeng Q."/>
            <person name="Gargeya S."/>
            <person name="Fitzgerald M."/>
            <person name="Haas B."/>
            <person name="Abouelleil A."/>
            <person name="Alvarado L."/>
            <person name="Arachchi H.M."/>
            <person name="Berlin A.M."/>
            <person name="Chapman S.B."/>
            <person name="Goldberg J."/>
            <person name="Griggs A."/>
            <person name="Gujja S."/>
            <person name="Hansen M."/>
            <person name="Howarth C."/>
            <person name="Imamovic A."/>
            <person name="Larimer J."/>
            <person name="McCowan C."/>
            <person name="Montmayeur A."/>
            <person name="Murphy C."/>
            <person name="Neiman D."/>
            <person name="Pearson M."/>
            <person name="Priest M."/>
            <person name="Roberts A."/>
            <person name="Saif S."/>
            <person name="Shea T."/>
            <person name="Sisk P."/>
            <person name="Sykes S."/>
            <person name="Wortman J."/>
            <person name="Nusbaum C."/>
            <person name="Birren B."/>
        </authorList>
    </citation>
    <scope>NUCLEOTIDE SEQUENCE [LARGE SCALE GENOMIC DNA]</scope>
    <source>
        <strain evidence="3">race PST-78</strain>
    </source>
</reference>
<dbReference type="Proteomes" id="UP000054564">
    <property type="component" value="Unassembled WGS sequence"/>
</dbReference>
<name>A0A0L0UKL3_9BASI</name>
<feature type="compositionally biased region" description="Pro residues" evidence="1">
    <location>
        <begin position="11"/>
        <end position="24"/>
    </location>
</feature>
<evidence type="ECO:0000256" key="1">
    <source>
        <dbReference type="SAM" id="MobiDB-lite"/>
    </source>
</evidence>
<evidence type="ECO:0000313" key="2">
    <source>
        <dbReference type="EMBL" id="KNE87284.1"/>
    </source>
</evidence>
<dbReference type="EMBL" id="AJIL01005999">
    <property type="protein sequence ID" value="KNE87284.1"/>
    <property type="molecule type" value="Genomic_DNA"/>
</dbReference>
<organism evidence="2 3">
    <name type="scientific">Puccinia striiformis f. sp. tritici PST-78</name>
    <dbReference type="NCBI Taxonomy" id="1165861"/>
    <lineage>
        <taxon>Eukaryota</taxon>
        <taxon>Fungi</taxon>
        <taxon>Dikarya</taxon>
        <taxon>Basidiomycota</taxon>
        <taxon>Pucciniomycotina</taxon>
        <taxon>Pucciniomycetes</taxon>
        <taxon>Pucciniales</taxon>
        <taxon>Pucciniaceae</taxon>
        <taxon>Puccinia</taxon>
    </lineage>
</organism>
<gene>
    <name evidence="2" type="ORF">PSTG_19335</name>
</gene>
<proteinExistence type="predicted"/>
<comment type="caution">
    <text evidence="2">The sequence shown here is derived from an EMBL/GenBank/DDBJ whole genome shotgun (WGS) entry which is preliminary data.</text>
</comment>
<feature type="non-terminal residue" evidence="2">
    <location>
        <position position="1"/>
    </location>
</feature>
<feature type="region of interest" description="Disordered" evidence="1">
    <location>
        <begin position="1"/>
        <end position="35"/>
    </location>
</feature>
<keyword evidence="3" id="KW-1185">Reference proteome</keyword>
<dbReference type="AlphaFoldDB" id="A0A0L0UKL3"/>